<dbReference type="Proteomes" id="UP001233172">
    <property type="component" value="Unassembled WGS sequence"/>
</dbReference>
<evidence type="ECO:0000313" key="2">
    <source>
        <dbReference type="Proteomes" id="UP001233172"/>
    </source>
</evidence>
<reference evidence="1" key="2">
    <citation type="submission" date="2023-04" db="EMBL/GenBank/DDBJ databases">
        <authorList>
            <person name="Bu L."/>
            <person name="Lu L."/>
            <person name="Laidemitt M.R."/>
            <person name="Zhang S.M."/>
            <person name="Mutuku M."/>
            <person name="Mkoji G."/>
            <person name="Steinauer M."/>
            <person name="Loker E.S."/>
        </authorList>
    </citation>
    <scope>NUCLEOTIDE SEQUENCE</scope>
    <source>
        <strain evidence="1">KasaAsao</strain>
        <tissue evidence="1">Whole Snail</tissue>
    </source>
</reference>
<name>A0AAD8BV29_BIOPF</name>
<dbReference type="EMBL" id="JASAOG010000030">
    <property type="protein sequence ID" value="KAK0061424.1"/>
    <property type="molecule type" value="Genomic_DNA"/>
</dbReference>
<sequence>MKKNGEAAVISPSGKERFIHLSDTTSQRWALLSFLISESMIHRRWGKIAPEAGTHRNRNWLRAMAKDWQNVADKTVIPIAIKSVEYKSAIFSQK</sequence>
<reference evidence="1" key="1">
    <citation type="journal article" date="2023" name="PLoS Negl. Trop. Dis.">
        <title>A genome sequence for Biomphalaria pfeifferi, the major vector snail for the human-infecting parasite Schistosoma mansoni.</title>
        <authorList>
            <person name="Bu L."/>
            <person name="Lu L."/>
            <person name="Laidemitt M.R."/>
            <person name="Zhang S.M."/>
            <person name="Mutuku M."/>
            <person name="Mkoji G."/>
            <person name="Steinauer M."/>
            <person name="Loker E.S."/>
        </authorList>
    </citation>
    <scope>NUCLEOTIDE SEQUENCE</scope>
    <source>
        <strain evidence="1">KasaAsao</strain>
    </source>
</reference>
<organism evidence="1 2">
    <name type="scientific">Biomphalaria pfeifferi</name>
    <name type="common">Bloodfluke planorb</name>
    <name type="synonym">Freshwater snail</name>
    <dbReference type="NCBI Taxonomy" id="112525"/>
    <lineage>
        <taxon>Eukaryota</taxon>
        <taxon>Metazoa</taxon>
        <taxon>Spiralia</taxon>
        <taxon>Lophotrochozoa</taxon>
        <taxon>Mollusca</taxon>
        <taxon>Gastropoda</taxon>
        <taxon>Heterobranchia</taxon>
        <taxon>Euthyneura</taxon>
        <taxon>Panpulmonata</taxon>
        <taxon>Hygrophila</taxon>
        <taxon>Lymnaeoidea</taxon>
        <taxon>Planorbidae</taxon>
        <taxon>Biomphalaria</taxon>
    </lineage>
</organism>
<gene>
    <name evidence="1" type="ORF">Bpfe_009230</name>
</gene>
<comment type="caution">
    <text evidence="1">The sequence shown here is derived from an EMBL/GenBank/DDBJ whole genome shotgun (WGS) entry which is preliminary data.</text>
</comment>
<proteinExistence type="predicted"/>
<evidence type="ECO:0000313" key="1">
    <source>
        <dbReference type="EMBL" id="KAK0061424.1"/>
    </source>
</evidence>
<dbReference type="AlphaFoldDB" id="A0AAD8BV29"/>
<keyword evidence="2" id="KW-1185">Reference proteome</keyword>
<accession>A0AAD8BV29</accession>
<protein>
    <submittedName>
        <fullName evidence="1">Uncharacterized protein</fullName>
    </submittedName>
</protein>